<protein>
    <submittedName>
        <fullName evidence="1">Uncharacterized protein</fullName>
    </submittedName>
</protein>
<accession>A0A7T8H3G4</accession>
<gene>
    <name evidence="1" type="ORF">FKW44_016970</name>
</gene>
<feature type="non-terminal residue" evidence="1">
    <location>
        <position position="1"/>
    </location>
</feature>
<proteinExistence type="predicted"/>
<sequence length="82" mass="8860">ICAAKKKHLVISKITEGSISTEKTKELPELISSLAMDGAYVLAALGTKYVLYNYTSGDLQDLFEFGSDVLPGISRISKVGHQ</sequence>
<reference evidence="2" key="1">
    <citation type="submission" date="2021-01" db="EMBL/GenBank/DDBJ databases">
        <title>Caligus Genome Assembly.</title>
        <authorList>
            <person name="Gallardo-Escarate C."/>
        </authorList>
    </citation>
    <scope>NUCLEOTIDE SEQUENCE [LARGE SCALE GENOMIC DNA]</scope>
</reference>
<evidence type="ECO:0000313" key="1">
    <source>
        <dbReference type="EMBL" id="QQP42345.1"/>
    </source>
</evidence>
<keyword evidence="2" id="KW-1185">Reference proteome</keyword>
<dbReference type="Proteomes" id="UP000595437">
    <property type="component" value="Chromosome 11"/>
</dbReference>
<evidence type="ECO:0000313" key="2">
    <source>
        <dbReference type="Proteomes" id="UP000595437"/>
    </source>
</evidence>
<dbReference type="OrthoDB" id="8169718at2759"/>
<organism evidence="1 2">
    <name type="scientific">Caligus rogercresseyi</name>
    <name type="common">Sea louse</name>
    <dbReference type="NCBI Taxonomy" id="217165"/>
    <lineage>
        <taxon>Eukaryota</taxon>
        <taxon>Metazoa</taxon>
        <taxon>Ecdysozoa</taxon>
        <taxon>Arthropoda</taxon>
        <taxon>Crustacea</taxon>
        <taxon>Multicrustacea</taxon>
        <taxon>Hexanauplia</taxon>
        <taxon>Copepoda</taxon>
        <taxon>Siphonostomatoida</taxon>
        <taxon>Caligidae</taxon>
        <taxon>Caligus</taxon>
    </lineage>
</organism>
<dbReference type="EMBL" id="CP045900">
    <property type="protein sequence ID" value="QQP42345.1"/>
    <property type="molecule type" value="Genomic_DNA"/>
</dbReference>
<name>A0A7T8H3G4_CALRO</name>
<dbReference type="AlphaFoldDB" id="A0A7T8H3G4"/>